<dbReference type="Proteomes" id="UP000281738">
    <property type="component" value="Unassembled WGS sequence"/>
</dbReference>
<feature type="domain" description="Gram-positive cocci surface proteins LPxTG" evidence="8">
    <location>
        <begin position="148"/>
        <end position="183"/>
    </location>
</feature>
<evidence type="ECO:0000256" key="3">
    <source>
        <dbReference type="ARBA" id="ARBA00022729"/>
    </source>
</evidence>
<feature type="signal peptide" evidence="7">
    <location>
        <begin position="1"/>
        <end position="25"/>
    </location>
</feature>
<accession>A0A3N2CYB8</accession>
<comment type="caution">
    <text evidence="9">The sequence shown here is derived from an EMBL/GenBank/DDBJ whole genome shotgun (WGS) entry which is preliminary data.</text>
</comment>
<keyword evidence="3 7" id="KW-0732">Signal</keyword>
<keyword evidence="6" id="KW-0472">Membrane</keyword>
<dbReference type="NCBIfam" id="TIGR01167">
    <property type="entry name" value="LPXTG_anchor"/>
    <property type="match status" value="1"/>
</dbReference>
<name>A0A3N2CYB8_9ACTN</name>
<keyword evidence="2" id="KW-0964">Secreted</keyword>
<reference evidence="9 10" key="1">
    <citation type="submission" date="2018-11" db="EMBL/GenBank/DDBJ databases">
        <title>Sequencing the genomes of 1000 actinobacteria strains.</title>
        <authorList>
            <person name="Klenk H.-P."/>
        </authorList>
    </citation>
    <scope>NUCLEOTIDE SEQUENCE [LARGE SCALE GENOMIC DNA]</scope>
    <source>
        <strain evidence="9 10">DSM 12652</strain>
    </source>
</reference>
<dbReference type="InterPro" id="IPR019931">
    <property type="entry name" value="LPXTG_anchor"/>
</dbReference>
<feature type="chain" id="PRO_5018228071" evidence="7">
    <location>
        <begin position="26"/>
        <end position="183"/>
    </location>
</feature>
<organism evidence="9 10">
    <name type="scientific">Nocardioides aurantiacus</name>
    <dbReference type="NCBI Taxonomy" id="86796"/>
    <lineage>
        <taxon>Bacteria</taxon>
        <taxon>Bacillati</taxon>
        <taxon>Actinomycetota</taxon>
        <taxon>Actinomycetes</taxon>
        <taxon>Propionibacteriales</taxon>
        <taxon>Nocardioidaceae</taxon>
        <taxon>Nocardioides</taxon>
    </lineage>
</organism>
<keyword evidence="6" id="KW-1133">Transmembrane helix</keyword>
<keyword evidence="1" id="KW-0134">Cell wall</keyword>
<protein>
    <submittedName>
        <fullName evidence="9">LPXTG-motif cell wall-anchored protein</fullName>
    </submittedName>
</protein>
<evidence type="ECO:0000256" key="2">
    <source>
        <dbReference type="ARBA" id="ARBA00022525"/>
    </source>
</evidence>
<gene>
    <name evidence="9" type="ORF">EDD33_3418</name>
</gene>
<dbReference type="RefSeq" id="WP_170169856.1">
    <property type="nucleotide sequence ID" value="NZ_RKHO01000001.1"/>
</dbReference>
<keyword evidence="10" id="KW-1185">Reference proteome</keyword>
<evidence type="ECO:0000256" key="5">
    <source>
        <dbReference type="SAM" id="MobiDB-lite"/>
    </source>
</evidence>
<dbReference type="EMBL" id="RKHO01000001">
    <property type="protein sequence ID" value="ROR92527.1"/>
    <property type="molecule type" value="Genomic_DNA"/>
</dbReference>
<evidence type="ECO:0000259" key="8">
    <source>
        <dbReference type="PROSITE" id="PS50847"/>
    </source>
</evidence>
<evidence type="ECO:0000256" key="1">
    <source>
        <dbReference type="ARBA" id="ARBA00022512"/>
    </source>
</evidence>
<dbReference type="PROSITE" id="PS50847">
    <property type="entry name" value="GRAM_POS_ANCHORING"/>
    <property type="match status" value="1"/>
</dbReference>
<evidence type="ECO:0000256" key="6">
    <source>
        <dbReference type="SAM" id="Phobius"/>
    </source>
</evidence>
<evidence type="ECO:0000313" key="9">
    <source>
        <dbReference type="EMBL" id="ROR92527.1"/>
    </source>
</evidence>
<sequence length="183" mass="17624">MKVTRLIALLVAAFFVLLAPTAAQAVSYPGEEGGVSATPPAPSGNGCYTSQVTVEGVAGETLTLVVIDADGNEVFNEDQAAGPDGTATFTVELCEPGSYLASGSGSESGELGSTEITVPQGSQGGGGDSGDGSTPTTGSSTGSGSGNLPATGADSGTMLTLAGALALLLVGGVTLVAAKRKAL</sequence>
<keyword evidence="4" id="KW-0572">Peptidoglycan-anchor</keyword>
<evidence type="ECO:0000256" key="4">
    <source>
        <dbReference type="ARBA" id="ARBA00023088"/>
    </source>
</evidence>
<evidence type="ECO:0000313" key="10">
    <source>
        <dbReference type="Proteomes" id="UP000281738"/>
    </source>
</evidence>
<dbReference type="AlphaFoldDB" id="A0A3N2CYB8"/>
<feature type="compositionally biased region" description="Low complexity" evidence="5">
    <location>
        <begin position="131"/>
        <end position="142"/>
    </location>
</feature>
<proteinExistence type="predicted"/>
<feature type="transmembrane region" description="Helical" evidence="6">
    <location>
        <begin position="158"/>
        <end position="178"/>
    </location>
</feature>
<keyword evidence="6" id="KW-0812">Transmembrane</keyword>
<feature type="region of interest" description="Disordered" evidence="5">
    <location>
        <begin position="101"/>
        <end position="151"/>
    </location>
</feature>
<evidence type="ECO:0000256" key="7">
    <source>
        <dbReference type="SAM" id="SignalP"/>
    </source>
</evidence>
<feature type="compositionally biased region" description="Low complexity" evidence="5">
    <location>
        <begin position="101"/>
        <end position="113"/>
    </location>
</feature>